<reference evidence="1 2" key="1">
    <citation type="submission" date="2024-11" db="EMBL/GenBank/DDBJ databases">
        <title>Chromosome-level genome assembly of Eucalyptus globulus Labill. provides insights into its genome evolution.</title>
        <authorList>
            <person name="Li X."/>
        </authorList>
    </citation>
    <scope>NUCLEOTIDE SEQUENCE [LARGE SCALE GENOMIC DNA]</scope>
    <source>
        <strain evidence="1">CL2024</strain>
        <tissue evidence="1">Fresh tender leaves</tissue>
    </source>
</reference>
<dbReference type="Proteomes" id="UP001634007">
    <property type="component" value="Unassembled WGS sequence"/>
</dbReference>
<organism evidence="1 2">
    <name type="scientific">Eucalyptus globulus</name>
    <name type="common">Tasmanian blue gum</name>
    <dbReference type="NCBI Taxonomy" id="34317"/>
    <lineage>
        <taxon>Eukaryota</taxon>
        <taxon>Viridiplantae</taxon>
        <taxon>Streptophyta</taxon>
        <taxon>Embryophyta</taxon>
        <taxon>Tracheophyta</taxon>
        <taxon>Spermatophyta</taxon>
        <taxon>Magnoliopsida</taxon>
        <taxon>eudicotyledons</taxon>
        <taxon>Gunneridae</taxon>
        <taxon>Pentapetalae</taxon>
        <taxon>rosids</taxon>
        <taxon>malvids</taxon>
        <taxon>Myrtales</taxon>
        <taxon>Myrtaceae</taxon>
        <taxon>Myrtoideae</taxon>
        <taxon>Eucalypteae</taxon>
        <taxon>Eucalyptus</taxon>
    </lineage>
</organism>
<proteinExistence type="predicted"/>
<evidence type="ECO:0000313" key="1">
    <source>
        <dbReference type="EMBL" id="KAL3731140.1"/>
    </source>
</evidence>
<comment type="caution">
    <text evidence="1">The sequence shown here is derived from an EMBL/GenBank/DDBJ whole genome shotgun (WGS) entry which is preliminary data.</text>
</comment>
<protein>
    <submittedName>
        <fullName evidence="1">Uncharacterized protein</fullName>
    </submittedName>
</protein>
<accession>A0ABD3JU40</accession>
<evidence type="ECO:0000313" key="2">
    <source>
        <dbReference type="Proteomes" id="UP001634007"/>
    </source>
</evidence>
<keyword evidence="2" id="KW-1185">Reference proteome</keyword>
<gene>
    <name evidence="1" type="ORF">ACJRO7_028070</name>
</gene>
<sequence>MDHAENSLRKALANKQAAVDAQGKINKASIEKQLQATVSGAISREAFGQCVVNTLERFVFYIPSVKIYHGVAKLYDGPSGRTIELNILF</sequence>
<name>A0ABD3JU40_EUCGL</name>
<dbReference type="AlphaFoldDB" id="A0ABD3JU40"/>
<dbReference type="EMBL" id="JBJKBG010000007">
    <property type="protein sequence ID" value="KAL3731140.1"/>
    <property type="molecule type" value="Genomic_DNA"/>
</dbReference>